<dbReference type="EMBL" id="JAENIK010000010">
    <property type="protein sequence ID" value="MBK1815811.1"/>
    <property type="molecule type" value="Genomic_DNA"/>
</dbReference>
<comment type="function">
    <text evidence="1">Could be involved in insertion of integral membrane proteins into the membrane.</text>
</comment>
<protein>
    <recommendedName>
        <fullName evidence="1">Putative membrane protein insertion efficiency factor</fullName>
    </recommendedName>
</protein>
<evidence type="ECO:0000313" key="3">
    <source>
        <dbReference type="EMBL" id="MBK1815811.1"/>
    </source>
</evidence>
<keyword evidence="1" id="KW-1003">Cell membrane</keyword>
<comment type="caution">
    <text evidence="3">The sequence shown here is derived from an EMBL/GenBank/DDBJ whole genome shotgun (WGS) entry which is preliminary data.</text>
</comment>
<dbReference type="InterPro" id="IPR002696">
    <property type="entry name" value="Membr_insert_effic_factor_YidD"/>
</dbReference>
<comment type="subcellular location">
    <subcellularLocation>
        <location evidence="1">Cell membrane</location>
        <topology evidence="1">Peripheral membrane protein</topology>
        <orientation evidence="1">Cytoplasmic side</orientation>
    </subcellularLocation>
</comment>
<evidence type="ECO:0000256" key="2">
    <source>
        <dbReference type="SAM" id="MobiDB-lite"/>
    </source>
</evidence>
<dbReference type="Pfam" id="PF01809">
    <property type="entry name" value="YidD"/>
    <property type="match status" value="1"/>
</dbReference>
<dbReference type="NCBIfam" id="TIGR00278">
    <property type="entry name" value="membrane protein insertion efficiency factor YidD"/>
    <property type="match status" value="1"/>
</dbReference>
<feature type="compositionally biased region" description="Gly residues" evidence="2">
    <location>
        <begin position="104"/>
        <end position="114"/>
    </location>
</feature>
<keyword evidence="1" id="KW-0472">Membrane</keyword>
<dbReference type="AlphaFoldDB" id="A0A934VBD2"/>
<dbReference type="HAMAP" id="MF_00386">
    <property type="entry name" value="UPF0161_YidD"/>
    <property type="match status" value="1"/>
</dbReference>
<evidence type="ECO:0000313" key="4">
    <source>
        <dbReference type="Proteomes" id="UP000600139"/>
    </source>
</evidence>
<evidence type="ECO:0000256" key="1">
    <source>
        <dbReference type="HAMAP-Rule" id="MF_00386"/>
    </source>
</evidence>
<feature type="compositionally biased region" description="Polar residues" evidence="2">
    <location>
        <begin position="89"/>
        <end position="99"/>
    </location>
</feature>
<dbReference type="GO" id="GO:0005886">
    <property type="term" value="C:plasma membrane"/>
    <property type="evidence" value="ECO:0007669"/>
    <property type="project" value="UniProtKB-SubCell"/>
</dbReference>
<gene>
    <name evidence="3" type="primary">yidD</name>
    <name evidence="3" type="ORF">JIN84_09295</name>
</gene>
<feature type="region of interest" description="Disordered" evidence="2">
    <location>
        <begin position="83"/>
        <end position="114"/>
    </location>
</feature>
<dbReference type="Proteomes" id="UP000600139">
    <property type="component" value="Unassembled WGS sequence"/>
</dbReference>
<comment type="similarity">
    <text evidence="1">Belongs to the UPF0161 family.</text>
</comment>
<dbReference type="PANTHER" id="PTHR33383:SF1">
    <property type="entry name" value="MEMBRANE PROTEIN INSERTION EFFICIENCY FACTOR-RELATED"/>
    <property type="match status" value="1"/>
</dbReference>
<organism evidence="3 4">
    <name type="scientific">Luteolibacter yonseiensis</name>
    <dbReference type="NCBI Taxonomy" id="1144680"/>
    <lineage>
        <taxon>Bacteria</taxon>
        <taxon>Pseudomonadati</taxon>
        <taxon>Verrucomicrobiota</taxon>
        <taxon>Verrucomicrobiia</taxon>
        <taxon>Verrucomicrobiales</taxon>
        <taxon>Verrucomicrobiaceae</taxon>
        <taxon>Luteolibacter</taxon>
    </lineage>
</organism>
<reference evidence="3" key="1">
    <citation type="submission" date="2021-01" db="EMBL/GenBank/DDBJ databases">
        <title>Modified the classification status of verrucomicrobia.</title>
        <authorList>
            <person name="Feng X."/>
        </authorList>
    </citation>
    <scope>NUCLEOTIDE SEQUENCE</scope>
    <source>
        <strain evidence="3">JCM 18052</strain>
    </source>
</reference>
<dbReference type="SMART" id="SM01234">
    <property type="entry name" value="Haemolytic"/>
    <property type="match status" value="1"/>
</dbReference>
<proteinExistence type="inferred from homology"/>
<dbReference type="PANTHER" id="PTHR33383">
    <property type="entry name" value="MEMBRANE PROTEIN INSERTION EFFICIENCY FACTOR-RELATED"/>
    <property type="match status" value="1"/>
</dbReference>
<sequence>MTRFLSFVIRFLIRFYQRILNPMLKAVSGPGMGCRYEPTCSNYFLQAVELHGPFLGSWYGICRIFRCHPWGGCGYDPVPSPRNAENTKHSCSSHGASQCSGHGPSPGHGGTHTH</sequence>
<keyword evidence="4" id="KW-1185">Reference proteome</keyword>
<accession>A0A934VBD2</accession>
<name>A0A934VBD2_9BACT</name>